<dbReference type="Gene3D" id="1.20.1440.60">
    <property type="entry name" value="23S rRNA-intervening sequence"/>
    <property type="match status" value="1"/>
</dbReference>
<comment type="caution">
    <text evidence="1">The sequence shown here is derived from an EMBL/GenBank/DDBJ whole genome shotgun (WGS) entry which is preliminary data.</text>
</comment>
<dbReference type="EMBL" id="JABDYC010000002">
    <property type="protein sequence ID" value="MBX5023064.1"/>
    <property type="molecule type" value="Genomic_DNA"/>
</dbReference>
<dbReference type="NCBIfam" id="NF008911">
    <property type="entry name" value="PRK12275.1-2"/>
    <property type="match status" value="1"/>
</dbReference>
<organism evidence="1 2">
    <name type="scientific">Rhizobium lentis</name>
    <dbReference type="NCBI Taxonomy" id="1138194"/>
    <lineage>
        <taxon>Bacteria</taxon>
        <taxon>Pseudomonadati</taxon>
        <taxon>Pseudomonadota</taxon>
        <taxon>Alphaproteobacteria</taxon>
        <taxon>Hyphomicrobiales</taxon>
        <taxon>Rhizobiaceae</taxon>
        <taxon>Rhizobium/Agrobacterium group</taxon>
        <taxon>Rhizobium</taxon>
    </lineage>
</organism>
<evidence type="ECO:0000313" key="2">
    <source>
        <dbReference type="Proteomes" id="UP000749740"/>
    </source>
</evidence>
<dbReference type="NCBIfam" id="TIGR02436">
    <property type="entry name" value="four helix bundle protein"/>
    <property type="match status" value="1"/>
</dbReference>
<dbReference type="Proteomes" id="UP000749740">
    <property type="component" value="Unassembled WGS sequence"/>
</dbReference>
<dbReference type="CDD" id="cd16377">
    <property type="entry name" value="23S_rRNA_IVP_like"/>
    <property type="match status" value="1"/>
</dbReference>
<proteinExistence type="predicted"/>
<sequence length="126" mass="14343">MVWKGWQTINSYKDLKVWQMAIDLAVDCYQLTKGFPKEEIYGLTAQVRRAGASIAANIAEGHGREVTGSFIQFLRISQGSLKELETHMLISHRIGLIDEAGFRQMTEKCDEIGRMIRALIRSLQEK</sequence>
<name>A0A9Q3MBU1_9HYPH</name>
<reference evidence="1" key="1">
    <citation type="submission" date="2020-04" db="EMBL/GenBank/DDBJ databases">
        <title>Global-level population genomics: horizontal gene transfer, symbiosis and evolution in Rhizobia.</title>
        <authorList>
            <person name="Gai Y."/>
        </authorList>
    </citation>
    <scope>NUCLEOTIDE SEQUENCE</scope>
    <source>
        <strain evidence="1">BLR57</strain>
    </source>
</reference>
<evidence type="ECO:0000313" key="1">
    <source>
        <dbReference type="EMBL" id="MBX5023064.1"/>
    </source>
</evidence>
<dbReference type="PANTHER" id="PTHR38471:SF2">
    <property type="entry name" value="FOUR HELIX BUNDLE PROTEIN"/>
    <property type="match status" value="1"/>
</dbReference>
<gene>
    <name evidence="1" type="ORF">HJB63_10835</name>
</gene>
<dbReference type="InterPro" id="IPR036583">
    <property type="entry name" value="23S_rRNA_IVS_sf"/>
</dbReference>
<protein>
    <submittedName>
        <fullName evidence="1">Four helix bundle protein</fullName>
    </submittedName>
</protein>
<dbReference type="SUPFAM" id="SSF158446">
    <property type="entry name" value="IVS-encoded protein-like"/>
    <property type="match status" value="1"/>
</dbReference>
<dbReference type="Pfam" id="PF05635">
    <property type="entry name" value="23S_rRNA_IVP"/>
    <property type="match status" value="1"/>
</dbReference>
<dbReference type="AlphaFoldDB" id="A0A9Q3MBU1"/>
<dbReference type="PANTHER" id="PTHR38471">
    <property type="entry name" value="FOUR HELIX BUNDLE PROTEIN"/>
    <property type="match status" value="1"/>
</dbReference>
<dbReference type="InterPro" id="IPR012657">
    <property type="entry name" value="23S_rRNA-intervening_sequence"/>
</dbReference>
<accession>A0A9Q3MBU1</accession>